<dbReference type="EMBL" id="JARKIK010000068">
    <property type="protein sequence ID" value="KAK8729314.1"/>
    <property type="molecule type" value="Genomic_DNA"/>
</dbReference>
<dbReference type="PANTHER" id="PTHR43669">
    <property type="entry name" value="5-KETO-D-GLUCONATE 5-REDUCTASE"/>
    <property type="match status" value="1"/>
</dbReference>
<dbReference type="SUPFAM" id="SSF51735">
    <property type="entry name" value="NAD(P)-binding Rossmann-fold domains"/>
    <property type="match status" value="1"/>
</dbReference>
<protein>
    <submittedName>
        <fullName evidence="3">Uncharacterized protein</fullName>
    </submittedName>
</protein>
<feature type="non-terminal residue" evidence="3">
    <location>
        <position position="1"/>
    </location>
</feature>
<comment type="caution">
    <text evidence="3">The sequence shown here is derived from an EMBL/GenBank/DDBJ whole genome shotgun (WGS) entry which is preliminary data.</text>
</comment>
<evidence type="ECO:0000256" key="2">
    <source>
        <dbReference type="ARBA" id="ARBA00023002"/>
    </source>
</evidence>
<dbReference type="AlphaFoldDB" id="A0AAW0WU38"/>
<keyword evidence="4" id="KW-1185">Reference proteome</keyword>
<evidence type="ECO:0000313" key="4">
    <source>
        <dbReference type="Proteomes" id="UP001445076"/>
    </source>
</evidence>
<dbReference type="Pfam" id="PF00106">
    <property type="entry name" value="adh_short"/>
    <property type="match status" value="1"/>
</dbReference>
<dbReference type="GO" id="GO:0016491">
    <property type="term" value="F:oxidoreductase activity"/>
    <property type="evidence" value="ECO:0007669"/>
    <property type="project" value="UniProtKB-KW"/>
</dbReference>
<evidence type="ECO:0000256" key="1">
    <source>
        <dbReference type="ARBA" id="ARBA00006484"/>
    </source>
</evidence>
<keyword evidence="2" id="KW-0560">Oxidoreductase</keyword>
<comment type="similarity">
    <text evidence="1">Belongs to the short-chain dehydrogenases/reductases (SDR) family.</text>
</comment>
<dbReference type="Gene3D" id="3.40.50.720">
    <property type="entry name" value="NAD(P)-binding Rossmann-like Domain"/>
    <property type="match status" value="1"/>
</dbReference>
<name>A0AAW0WU38_CHEQU</name>
<organism evidence="3 4">
    <name type="scientific">Cherax quadricarinatus</name>
    <name type="common">Australian red claw crayfish</name>
    <dbReference type="NCBI Taxonomy" id="27406"/>
    <lineage>
        <taxon>Eukaryota</taxon>
        <taxon>Metazoa</taxon>
        <taxon>Ecdysozoa</taxon>
        <taxon>Arthropoda</taxon>
        <taxon>Crustacea</taxon>
        <taxon>Multicrustacea</taxon>
        <taxon>Malacostraca</taxon>
        <taxon>Eumalacostraca</taxon>
        <taxon>Eucarida</taxon>
        <taxon>Decapoda</taxon>
        <taxon>Pleocyemata</taxon>
        <taxon>Astacidea</taxon>
        <taxon>Parastacoidea</taxon>
        <taxon>Parastacidae</taxon>
        <taxon>Cherax</taxon>
    </lineage>
</organism>
<dbReference type="InterPro" id="IPR002347">
    <property type="entry name" value="SDR_fam"/>
</dbReference>
<sequence length="104" mass="10918">GGGSGIGRAICQVLARDGARVVVADINLQGAQDTLSMLPNPGDHLALPIDVTSQDSVDSAVKAITEKYQTPPSLLVNNAGIATKFPFLDIEEKAFMDVIDVNLK</sequence>
<dbReference type="PANTHER" id="PTHR43669:SF3">
    <property type="entry name" value="ALCOHOL DEHYDROGENASE, PUTATIVE (AFU_ORTHOLOGUE AFUA_3G03445)-RELATED"/>
    <property type="match status" value="1"/>
</dbReference>
<accession>A0AAW0WU38</accession>
<feature type="non-terminal residue" evidence="3">
    <location>
        <position position="104"/>
    </location>
</feature>
<reference evidence="3 4" key="1">
    <citation type="journal article" date="2024" name="BMC Genomics">
        <title>Genome assembly of redclaw crayfish (Cherax quadricarinatus) provides insights into its immune adaptation and hypoxia tolerance.</title>
        <authorList>
            <person name="Liu Z."/>
            <person name="Zheng J."/>
            <person name="Li H."/>
            <person name="Fang K."/>
            <person name="Wang S."/>
            <person name="He J."/>
            <person name="Zhou D."/>
            <person name="Weng S."/>
            <person name="Chi M."/>
            <person name="Gu Z."/>
            <person name="He J."/>
            <person name="Li F."/>
            <person name="Wang M."/>
        </authorList>
    </citation>
    <scope>NUCLEOTIDE SEQUENCE [LARGE SCALE GENOMIC DNA]</scope>
    <source>
        <strain evidence="3">ZL_2023a</strain>
    </source>
</reference>
<gene>
    <name evidence="3" type="ORF">OTU49_008759</name>
</gene>
<dbReference type="Proteomes" id="UP001445076">
    <property type="component" value="Unassembled WGS sequence"/>
</dbReference>
<proteinExistence type="inferred from homology"/>
<evidence type="ECO:0000313" key="3">
    <source>
        <dbReference type="EMBL" id="KAK8729314.1"/>
    </source>
</evidence>
<dbReference type="InterPro" id="IPR036291">
    <property type="entry name" value="NAD(P)-bd_dom_sf"/>
</dbReference>
<dbReference type="CDD" id="cd05233">
    <property type="entry name" value="SDR_c"/>
    <property type="match status" value="1"/>
</dbReference>